<dbReference type="AlphaFoldDB" id="A0A2K0AX36"/>
<comment type="caution">
    <text evidence="2">The sequence shown here is derived from an EMBL/GenBank/DDBJ whole genome shotgun (WGS) entry which is preliminary data.</text>
</comment>
<gene>
    <name evidence="2" type="ORF">AL503_002060</name>
</gene>
<reference evidence="2 3" key="1">
    <citation type="submission" date="2017-12" db="EMBL/GenBank/DDBJ databases">
        <title>FDA dAtabase for Regulatory Grade micrObial Sequences (FDA-ARGOS): Supporting development and validation of Infectious Disease Dx tests.</title>
        <authorList>
            <person name="Hoffmann M."/>
            <person name="Allard M."/>
            <person name="Evans P."/>
            <person name="Brown E."/>
            <person name="Tallon L."/>
            <person name="Sadzewicz L."/>
            <person name="Sengamalay N."/>
            <person name="Ott S."/>
            <person name="Godinez A."/>
            <person name="Nagaraj S."/>
            <person name="Vavikolanu K."/>
            <person name="Aluvathingal J."/>
            <person name="Nadendla S."/>
            <person name="Sichtig H."/>
        </authorList>
    </citation>
    <scope>NUCLEOTIDE SEQUENCE [LARGE SCALE GENOMIC DNA]</scope>
    <source>
        <strain evidence="2 3">FDAARGOS_148</strain>
    </source>
</reference>
<dbReference type="Proteomes" id="UP000053523">
    <property type="component" value="Unassembled WGS sequence"/>
</dbReference>
<organism evidence="2 3">
    <name type="scientific">Staphylococcus haemolyticus</name>
    <dbReference type="NCBI Taxonomy" id="1283"/>
    <lineage>
        <taxon>Bacteria</taxon>
        <taxon>Bacillati</taxon>
        <taxon>Bacillota</taxon>
        <taxon>Bacilli</taxon>
        <taxon>Bacillales</taxon>
        <taxon>Staphylococcaceae</taxon>
        <taxon>Staphylococcus</taxon>
    </lineage>
</organism>
<evidence type="ECO:0000313" key="3">
    <source>
        <dbReference type="Proteomes" id="UP000053523"/>
    </source>
</evidence>
<accession>A0A2K0AX36</accession>
<protein>
    <submittedName>
        <fullName evidence="2">Uncharacterized protein</fullName>
    </submittedName>
</protein>
<evidence type="ECO:0000313" key="2">
    <source>
        <dbReference type="EMBL" id="PNN29586.1"/>
    </source>
</evidence>
<feature type="coiled-coil region" evidence="1">
    <location>
        <begin position="30"/>
        <end position="57"/>
    </location>
</feature>
<name>A0A2K0AX36_STAHA</name>
<sequence>MPSIVKEIINDISLPKFTKYPTNNVHDVTSNTMKKEVNDSNERIKEIENSIKREAAQYIEML</sequence>
<dbReference type="EMBL" id="LORN02000007">
    <property type="protein sequence ID" value="PNN29586.1"/>
    <property type="molecule type" value="Genomic_DNA"/>
</dbReference>
<proteinExistence type="predicted"/>
<evidence type="ECO:0000256" key="1">
    <source>
        <dbReference type="SAM" id="Coils"/>
    </source>
</evidence>
<keyword evidence="1" id="KW-0175">Coiled coil</keyword>